<feature type="domain" description="Glycosyl hydrolase-like 10" evidence="3">
    <location>
        <begin position="68"/>
        <end position="337"/>
    </location>
</feature>
<evidence type="ECO:0000256" key="1">
    <source>
        <dbReference type="ARBA" id="ARBA00022729"/>
    </source>
</evidence>
<dbReference type="EMBL" id="FUXE01000003">
    <property type="protein sequence ID" value="SJZ51893.1"/>
    <property type="molecule type" value="Genomic_DNA"/>
</dbReference>
<feature type="signal peptide" evidence="2">
    <location>
        <begin position="1"/>
        <end position="26"/>
    </location>
</feature>
<dbReference type="SUPFAM" id="SSF51445">
    <property type="entry name" value="(Trans)glycosidases"/>
    <property type="match status" value="1"/>
</dbReference>
<organism evidence="4 5">
    <name type="scientific">Porphyromonas circumdentaria</name>
    <dbReference type="NCBI Taxonomy" id="29524"/>
    <lineage>
        <taxon>Bacteria</taxon>
        <taxon>Pseudomonadati</taxon>
        <taxon>Bacteroidota</taxon>
        <taxon>Bacteroidia</taxon>
        <taxon>Bacteroidales</taxon>
        <taxon>Porphyromonadaceae</taxon>
        <taxon>Porphyromonas</taxon>
    </lineage>
</organism>
<name>A0A1T4LBA8_9PORP</name>
<dbReference type="Proteomes" id="UP000190121">
    <property type="component" value="Unassembled WGS sequence"/>
</dbReference>
<dbReference type="PROSITE" id="PS51257">
    <property type="entry name" value="PROKAR_LIPOPROTEIN"/>
    <property type="match status" value="1"/>
</dbReference>
<protein>
    <submittedName>
        <fullName evidence="4">Uncharacterized lipoprotein YddW, UPF0748 family</fullName>
    </submittedName>
</protein>
<gene>
    <name evidence="4" type="ORF">SAMN02745171_00345</name>
</gene>
<feature type="chain" id="PRO_5013205007" evidence="2">
    <location>
        <begin position="27"/>
        <end position="525"/>
    </location>
</feature>
<dbReference type="Pfam" id="PF02638">
    <property type="entry name" value="GHL10"/>
    <property type="match status" value="1"/>
</dbReference>
<dbReference type="InterPro" id="IPR017853">
    <property type="entry name" value="GH"/>
</dbReference>
<dbReference type="PANTHER" id="PTHR43405">
    <property type="entry name" value="GLYCOSYL HYDROLASE DIGH"/>
    <property type="match status" value="1"/>
</dbReference>
<keyword evidence="5" id="KW-1185">Reference proteome</keyword>
<accession>A0A1T4LBA8</accession>
<reference evidence="5" key="1">
    <citation type="submission" date="2017-02" db="EMBL/GenBank/DDBJ databases">
        <authorList>
            <person name="Varghese N."/>
            <person name="Submissions S."/>
        </authorList>
    </citation>
    <scope>NUCLEOTIDE SEQUENCE [LARGE SCALE GENOMIC DNA]</scope>
    <source>
        <strain evidence="5">ATCC 51356</strain>
    </source>
</reference>
<evidence type="ECO:0000256" key="2">
    <source>
        <dbReference type="SAM" id="SignalP"/>
    </source>
</evidence>
<sequence length="525" mass="60695">MIMIRLGRRKLLRNSFCALLCSFVLLQGCATRKPKANTPQKVSTPVEIVPSMVQKSVVIPFKYTKEPEIRAVWLTTIYGLDWPRTHAQTPEAMKRQREELCHILDRLALSNFNTVFLQVRLRGDLLYTSDIEPMASVLTGRRNAHLDYDPLSFAIEECHKRGLTLHAWIVTLPIGTDKHVRNLAPKGVWARHRSWCIAHRGEWYLDPGLPEVRKYIASLSTDLVKRYDVDGIHFDYIRYPEHVASFRDHASYLKYGKGKDKNSWRQENISSLLKETAQSVRSVKPHVLISAATLGKFRTLPDYPKVGWTCRESVFQDPLRWHKEGSVDFIVPMMYYKDHLFDPFLFDWKKQIPSLPIVAGLGVYRVDDNSRWNPSTIAQQMELSNRQKMAGVCFYREENIRPRRKGVDQIIARHFSSPVRMYPFKNKALDVPPAPTNLRLKKINGKEVQISWKMAGTWQEKSIYNLFLRKKGTTSTAEEDVLLLPLIYDTKVILPAELLQDADFIRVEALNRVFNMGGVSQPLYL</sequence>
<evidence type="ECO:0000313" key="4">
    <source>
        <dbReference type="EMBL" id="SJZ51893.1"/>
    </source>
</evidence>
<dbReference type="PANTHER" id="PTHR43405:SF1">
    <property type="entry name" value="GLYCOSYL HYDROLASE DIGH"/>
    <property type="match status" value="1"/>
</dbReference>
<dbReference type="InterPro" id="IPR003790">
    <property type="entry name" value="GHL10"/>
</dbReference>
<proteinExistence type="predicted"/>
<evidence type="ECO:0000259" key="3">
    <source>
        <dbReference type="Pfam" id="PF02638"/>
    </source>
</evidence>
<keyword evidence="4" id="KW-0449">Lipoprotein</keyword>
<dbReference type="Gene3D" id="3.20.20.80">
    <property type="entry name" value="Glycosidases"/>
    <property type="match status" value="1"/>
</dbReference>
<keyword evidence="1 2" id="KW-0732">Signal</keyword>
<dbReference type="InterPro" id="IPR052177">
    <property type="entry name" value="Divisome_Glycosyl_Hydrolase"/>
</dbReference>
<dbReference type="STRING" id="29524.SAMN02745171_00345"/>
<evidence type="ECO:0000313" key="5">
    <source>
        <dbReference type="Proteomes" id="UP000190121"/>
    </source>
</evidence>
<dbReference type="AlphaFoldDB" id="A0A1T4LBA8"/>